<accession>A0A420TK70</accession>
<sequence>MSKRNQPEDEAAGGGGLYGDHGGRGRGGRGGRGGNRGGYNNSHGNYQGHGNWGNTPNYPMPHPNYPPAPYGQQPPPVFGSGYPFGQYLPYPAMGPGYNPSQFAPTVPWQPVNEPSNPFSQSHQAPKTQESQNNGGQDWRVRKKTKTSQEVEKISLVQVETDKGSVLDFFNVSKGGGRQENFHYEIEKDGAKYQTIKAVKAKGVGENLKRKFGENTRLNVVAWPTPNISRAQRLRAKAVTLFSESVDRTSELSVDPFDEVMPDAEPAMTQT</sequence>
<reference evidence="2 3" key="1">
    <citation type="journal article" date="2018" name="Sci. Rep.">
        <title>Characterisation of pathogen-specific regions and novel effector candidates in Fusarium oxysporum f. sp. cepae.</title>
        <authorList>
            <person name="Armitage A.D."/>
            <person name="Taylor A."/>
            <person name="Sobczyk M.K."/>
            <person name="Baxter L."/>
            <person name="Greenfield B.P."/>
            <person name="Bates H.J."/>
            <person name="Wilson F."/>
            <person name="Jackson A.C."/>
            <person name="Ott S."/>
            <person name="Harrison R.J."/>
            <person name="Clarkson J.P."/>
        </authorList>
    </citation>
    <scope>NUCLEOTIDE SEQUENCE [LARGE SCALE GENOMIC DNA]</scope>
    <source>
        <strain evidence="2 3">Fp_A8</strain>
    </source>
</reference>
<feature type="region of interest" description="Disordered" evidence="1">
    <location>
        <begin position="1"/>
        <end position="146"/>
    </location>
</feature>
<feature type="compositionally biased region" description="Pro residues" evidence="1">
    <location>
        <begin position="58"/>
        <end position="77"/>
    </location>
</feature>
<feature type="compositionally biased region" description="Polar residues" evidence="1">
    <location>
        <begin position="112"/>
        <end position="135"/>
    </location>
</feature>
<comment type="caution">
    <text evidence="2">The sequence shown here is derived from an EMBL/GenBank/DDBJ whole genome shotgun (WGS) entry which is preliminary data.</text>
</comment>
<name>A0A420TK70_GIBIN</name>
<evidence type="ECO:0000256" key="1">
    <source>
        <dbReference type="SAM" id="MobiDB-lite"/>
    </source>
</evidence>
<organism evidence="2 3">
    <name type="scientific">Gibberella intermedia</name>
    <name type="common">Bulb rot disease fungus</name>
    <name type="synonym">Fusarium proliferatum</name>
    <dbReference type="NCBI Taxonomy" id="948311"/>
    <lineage>
        <taxon>Eukaryota</taxon>
        <taxon>Fungi</taxon>
        <taxon>Dikarya</taxon>
        <taxon>Ascomycota</taxon>
        <taxon>Pezizomycotina</taxon>
        <taxon>Sordariomycetes</taxon>
        <taxon>Hypocreomycetidae</taxon>
        <taxon>Hypocreales</taxon>
        <taxon>Nectriaceae</taxon>
        <taxon>Fusarium</taxon>
        <taxon>Fusarium fujikuroi species complex</taxon>
    </lineage>
</organism>
<dbReference type="EMBL" id="MRDB01000014">
    <property type="protein sequence ID" value="RKL41916.1"/>
    <property type="molecule type" value="Genomic_DNA"/>
</dbReference>
<dbReference type="Proteomes" id="UP000283569">
    <property type="component" value="Unassembled WGS sequence"/>
</dbReference>
<protein>
    <submittedName>
        <fullName evidence="2">Uncharacterized protein</fullName>
    </submittedName>
</protein>
<dbReference type="AlphaFoldDB" id="A0A420TK70"/>
<gene>
    <name evidence="2" type="ORF">BFJ72_g5254</name>
</gene>
<proteinExistence type="predicted"/>
<evidence type="ECO:0000313" key="3">
    <source>
        <dbReference type="Proteomes" id="UP000283569"/>
    </source>
</evidence>
<evidence type="ECO:0000313" key="2">
    <source>
        <dbReference type="EMBL" id="RKL41916.1"/>
    </source>
</evidence>